<dbReference type="SUPFAM" id="SSF101912">
    <property type="entry name" value="Sema domain"/>
    <property type="match status" value="1"/>
</dbReference>
<comment type="caution">
    <text evidence="9">The sequence shown here is derived from an EMBL/GenBank/DDBJ whole genome shotgun (WGS) entry which is preliminary data.</text>
</comment>
<dbReference type="PANTHER" id="PTHR11036">
    <property type="entry name" value="SEMAPHORIN"/>
    <property type="match status" value="1"/>
</dbReference>
<sequence>MSVLGTAVAFAIIINLTDANNTLSPRWKFTDEEAAVKRISLSHVQIRGVFGDQPDSGLLAAQDRMISVNFQGLPQKVDSLLSWGKCSDVKIQTSGFNITLAHQTEEKHILVCATVASETACCITQPSEGSSNLTCMCPPSHKMSSIIASIKRFILQPGEPSLVVEKNVTADLYVTYSGAHEKVGIYKFGKNRVSPPNEYKEQYYVELVVSRRENQPSQDKIFAFYNEKNRHQSPYSDIWIPFVSQVCLADTGGSKQILQFTWTSQMNAQLFCGDSASRHFSQLVDVATVYGQRWQDTTVYALFRNEWNMSAVCIYTIEDIERVFRTSPFKDSKISRSRECASDSKQLSSEDLRSIEKGSEMEDLVHPVKNSIPLIFKHHIYTHISVDSSQNSNGHFPVLFLSLNSGGVHKVLHNSQGFVIAEYNHITQRAYVISIMLHPSSRKLYVNTRNELVQLDMASCSHYGDKCEDCILARDPYCGWNGTHCTPEGPLQDVSGGNHSVCPQKVTGGDEDEDVVSVEVCPNCKHFLRCPMRSHHAQYVWQHPGGTVLCNSRDEQCVFLINSMAAQHEGNYSCMSTEAGYIKVIKQYQIKLKNRGAGHSWSPLLWILLTAFWFAGPE</sequence>
<name>A0A5C6NKN5_9TELE</name>
<dbReference type="InterPro" id="IPR002165">
    <property type="entry name" value="Plexin_repeat"/>
</dbReference>
<dbReference type="GO" id="GO:0005615">
    <property type="term" value="C:extracellular space"/>
    <property type="evidence" value="ECO:0007669"/>
    <property type="project" value="TreeGrafter"/>
</dbReference>
<keyword evidence="5" id="KW-0325">Glycoprotein</keyword>
<evidence type="ECO:0000256" key="4">
    <source>
        <dbReference type="ARBA" id="ARBA00023157"/>
    </source>
</evidence>
<comment type="similarity">
    <text evidence="2">Belongs to the semaphorin family.</text>
</comment>
<dbReference type="SMART" id="SM00423">
    <property type="entry name" value="PSI"/>
    <property type="match status" value="1"/>
</dbReference>
<dbReference type="SUPFAM" id="SSF103575">
    <property type="entry name" value="Plexin repeat"/>
    <property type="match status" value="1"/>
</dbReference>
<dbReference type="InterPro" id="IPR015943">
    <property type="entry name" value="WD40/YVTN_repeat-like_dom_sf"/>
</dbReference>
<evidence type="ECO:0000256" key="7">
    <source>
        <dbReference type="SAM" id="SignalP"/>
    </source>
</evidence>
<comment type="caution">
    <text evidence="6">Lacks conserved residue(s) required for the propagation of feature annotation.</text>
</comment>
<dbReference type="Gene3D" id="2.60.40.10">
    <property type="entry name" value="Immunoglobulins"/>
    <property type="match status" value="1"/>
</dbReference>
<dbReference type="PROSITE" id="PS51004">
    <property type="entry name" value="SEMA"/>
    <property type="match status" value="1"/>
</dbReference>
<evidence type="ECO:0000256" key="3">
    <source>
        <dbReference type="ARBA" id="ARBA00023136"/>
    </source>
</evidence>
<keyword evidence="4" id="KW-1015">Disulfide bond</keyword>
<dbReference type="InterPro" id="IPR027231">
    <property type="entry name" value="Semaphorin"/>
</dbReference>
<dbReference type="InterPro" id="IPR036352">
    <property type="entry name" value="Semap_dom_sf"/>
</dbReference>
<dbReference type="GO" id="GO:0005886">
    <property type="term" value="C:plasma membrane"/>
    <property type="evidence" value="ECO:0007669"/>
    <property type="project" value="TreeGrafter"/>
</dbReference>
<dbReference type="InterPro" id="IPR036179">
    <property type="entry name" value="Ig-like_dom_sf"/>
</dbReference>
<dbReference type="Pfam" id="PF01403">
    <property type="entry name" value="Sema"/>
    <property type="match status" value="1"/>
</dbReference>
<evidence type="ECO:0000259" key="8">
    <source>
        <dbReference type="PROSITE" id="PS51004"/>
    </source>
</evidence>
<dbReference type="GO" id="GO:0030215">
    <property type="term" value="F:semaphorin receptor binding"/>
    <property type="evidence" value="ECO:0007669"/>
    <property type="project" value="InterPro"/>
</dbReference>
<evidence type="ECO:0000313" key="9">
    <source>
        <dbReference type="EMBL" id="TWW67209.1"/>
    </source>
</evidence>
<evidence type="ECO:0000256" key="5">
    <source>
        <dbReference type="ARBA" id="ARBA00023180"/>
    </source>
</evidence>
<evidence type="ECO:0000256" key="6">
    <source>
        <dbReference type="PROSITE-ProRule" id="PRU00352"/>
    </source>
</evidence>
<evidence type="ECO:0000256" key="1">
    <source>
        <dbReference type="ARBA" id="ARBA00004370"/>
    </source>
</evidence>
<dbReference type="InterPro" id="IPR013783">
    <property type="entry name" value="Ig-like_fold"/>
</dbReference>
<reference evidence="9 10" key="1">
    <citation type="submission" date="2019-04" db="EMBL/GenBank/DDBJ databases">
        <title>Chromosome genome assembly for Takifugu flavidus.</title>
        <authorList>
            <person name="Xiao S."/>
        </authorList>
    </citation>
    <scope>NUCLEOTIDE SEQUENCE [LARGE SCALE GENOMIC DNA]</scope>
    <source>
        <strain evidence="9">HTHZ2018</strain>
        <tissue evidence="9">Muscle</tissue>
    </source>
</reference>
<accession>A0A5C6NKN5</accession>
<gene>
    <name evidence="9" type="ORF">D4764_02G0002500</name>
</gene>
<dbReference type="GO" id="GO:0030335">
    <property type="term" value="P:positive regulation of cell migration"/>
    <property type="evidence" value="ECO:0007669"/>
    <property type="project" value="TreeGrafter"/>
</dbReference>
<proteinExistence type="inferred from homology"/>
<evidence type="ECO:0000313" key="10">
    <source>
        <dbReference type="Proteomes" id="UP000324091"/>
    </source>
</evidence>
<dbReference type="GO" id="GO:0071526">
    <property type="term" value="P:semaphorin-plexin signaling pathway"/>
    <property type="evidence" value="ECO:0007669"/>
    <property type="project" value="TreeGrafter"/>
</dbReference>
<dbReference type="FunFam" id="2.60.40.10:FF:001170">
    <property type="entry name" value="Sema domain, immunoglobulin domain (Ig), short basic domain, secreted, (Semaphorin) 3F"/>
    <property type="match status" value="1"/>
</dbReference>
<dbReference type="GO" id="GO:0000122">
    <property type="term" value="P:negative regulation of transcription by RNA polymerase II"/>
    <property type="evidence" value="ECO:0007669"/>
    <property type="project" value="TreeGrafter"/>
</dbReference>
<dbReference type="GO" id="GO:0007411">
    <property type="term" value="P:axon guidance"/>
    <property type="evidence" value="ECO:0007669"/>
    <property type="project" value="TreeGrafter"/>
</dbReference>
<protein>
    <submittedName>
        <fullName evidence="9">Semaphorin-7A Semaphorin-K1</fullName>
    </submittedName>
</protein>
<keyword evidence="7" id="KW-0732">Signal</keyword>
<feature type="signal peptide" evidence="7">
    <location>
        <begin position="1"/>
        <end position="19"/>
    </location>
</feature>
<comment type="subcellular location">
    <subcellularLocation>
        <location evidence="1">Membrane</location>
    </subcellularLocation>
</comment>
<dbReference type="Gene3D" id="2.130.10.10">
    <property type="entry name" value="YVTN repeat-like/Quinoprotein amine dehydrogenase"/>
    <property type="match status" value="1"/>
</dbReference>
<feature type="domain" description="Sema" evidence="8">
    <location>
        <begin position="11"/>
        <end position="457"/>
    </location>
</feature>
<dbReference type="GO" id="GO:0045499">
    <property type="term" value="F:chemorepellent activity"/>
    <property type="evidence" value="ECO:0007669"/>
    <property type="project" value="TreeGrafter"/>
</dbReference>
<dbReference type="Pfam" id="PF01437">
    <property type="entry name" value="PSI"/>
    <property type="match status" value="1"/>
</dbReference>
<dbReference type="AlphaFoldDB" id="A0A5C6NKN5"/>
<dbReference type="InterPro" id="IPR016201">
    <property type="entry name" value="PSI"/>
</dbReference>
<dbReference type="SUPFAM" id="SSF48726">
    <property type="entry name" value="Immunoglobulin"/>
    <property type="match status" value="1"/>
</dbReference>
<dbReference type="SMART" id="SM00630">
    <property type="entry name" value="Sema"/>
    <property type="match status" value="1"/>
</dbReference>
<keyword evidence="3" id="KW-0472">Membrane</keyword>
<dbReference type="Proteomes" id="UP000324091">
    <property type="component" value="Chromosome 2"/>
</dbReference>
<dbReference type="EMBL" id="RHFK02000012">
    <property type="protein sequence ID" value="TWW67209.1"/>
    <property type="molecule type" value="Genomic_DNA"/>
</dbReference>
<dbReference type="PANTHER" id="PTHR11036:SF144">
    <property type="entry name" value="SEMAPHORIN-7A-LIKE"/>
    <property type="match status" value="1"/>
</dbReference>
<dbReference type="GO" id="GO:0043931">
    <property type="term" value="P:ossification involved in bone maturation"/>
    <property type="evidence" value="ECO:0007669"/>
    <property type="project" value="TreeGrafter"/>
</dbReference>
<dbReference type="InterPro" id="IPR001627">
    <property type="entry name" value="Semap_dom"/>
</dbReference>
<feature type="chain" id="PRO_5022910740" evidence="7">
    <location>
        <begin position="20"/>
        <end position="618"/>
    </location>
</feature>
<dbReference type="Gene3D" id="3.30.1680.10">
    <property type="entry name" value="ligand-binding face of the semaphorins, domain 2"/>
    <property type="match status" value="1"/>
</dbReference>
<evidence type="ECO:0000256" key="2">
    <source>
        <dbReference type="ARBA" id="ARBA00009492"/>
    </source>
</evidence>
<keyword evidence="10" id="KW-1185">Reference proteome</keyword>
<dbReference type="GO" id="GO:0001755">
    <property type="term" value="P:neural crest cell migration"/>
    <property type="evidence" value="ECO:0007669"/>
    <property type="project" value="TreeGrafter"/>
</dbReference>
<organism evidence="9 10">
    <name type="scientific">Takifugu flavidus</name>
    <name type="common">sansaifugu</name>
    <dbReference type="NCBI Taxonomy" id="433684"/>
    <lineage>
        <taxon>Eukaryota</taxon>
        <taxon>Metazoa</taxon>
        <taxon>Chordata</taxon>
        <taxon>Craniata</taxon>
        <taxon>Vertebrata</taxon>
        <taxon>Euteleostomi</taxon>
        <taxon>Actinopterygii</taxon>
        <taxon>Neopterygii</taxon>
        <taxon>Teleostei</taxon>
        <taxon>Neoteleostei</taxon>
        <taxon>Acanthomorphata</taxon>
        <taxon>Eupercaria</taxon>
        <taxon>Tetraodontiformes</taxon>
        <taxon>Tetradontoidea</taxon>
        <taxon>Tetraodontidae</taxon>
        <taxon>Takifugu</taxon>
    </lineage>
</organism>